<organism evidence="1 2">
    <name type="scientific">Mesorhizobium escarrei</name>
    <dbReference type="NCBI Taxonomy" id="666018"/>
    <lineage>
        <taxon>Bacteria</taxon>
        <taxon>Pseudomonadati</taxon>
        <taxon>Pseudomonadota</taxon>
        <taxon>Alphaproteobacteria</taxon>
        <taxon>Hyphomicrobiales</taxon>
        <taxon>Phyllobacteriaceae</taxon>
        <taxon>Mesorhizobium</taxon>
    </lineage>
</organism>
<proteinExistence type="predicted"/>
<comment type="caution">
    <text evidence="1">The sequence shown here is derived from an EMBL/GenBank/DDBJ whole genome shotgun (WGS) entry which is preliminary data.</text>
</comment>
<gene>
    <name evidence="1" type="ORF">MES5069_70213</name>
</gene>
<evidence type="ECO:0000313" key="2">
    <source>
        <dbReference type="Proteomes" id="UP001153050"/>
    </source>
</evidence>
<accession>A0ABN8KEB8</accession>
<protein>
    <submittedName>
        <fullName evidence="1">Uncharacterized protein</fullName>
    </submittedName>
</protein>
<evidence type="ECO:0000313" key="1">
    <source>
        <dbReference type="EMBL" id="CAH2408595.1"/>
    </source>
</evidence>
<reference evidence="1 2" key="1">
    <citation type="submission" date="2022-03" db="EMBL/GenBank/DDBJ databases">
        <authorList>
            <person name="Brunel B."/>
        </authorList>
    </citation>
    <scope>NUCLEOTIDE SEQUENCE [LARGE SCALE GENOMIC DNA]</scope>
    <source>
        <strain evidence="1">STM5069sample</strain>
    </source>
</reference>
<keyword evidence="2" id="KW-1185">Reference proteome</keyword>
<sequence>MRHRAIAGRLVVFRAIKKAPEGACVCAWEVLARRLHRLAHALSYYENECRFHGGGQ</sequence>
<dbReference type="Proteomes" id="UP001153050">
    <property type="component" value="Unassembled WGS sequence"/>
</dbReference>
<dbReference type="EMBL" id="CAKXZT010000168">
    <property type="protein sequence ID" value="CAH2408595.1"/>
    <property type="molecule type" value="Genomic_DNA"/>
</dbReference>
<name>A0ABN8KEB8_9HYPH</name>